<comment type="similarity">
    <text evidence="2">Belongs to the aromatic acid exporter (TC 2.A.85) family.</text>
</comment>
<dbReference type="InterPro" id="IPR020966">
    <property type="entry name" value="ALMT"/>
</dbReference>
<evidence type="ECO:0000256" key="3">
    <source>
        <dbReference type="ARBA" id="ARBA00022448"/>
    </source>
</evidence>
<dbReference type="AlphaFoldDB" id="A0A4S8KFD4"/>
<sequence length="553" mass="62025">MALTGTADDCKGKNTKCKLLTKDSMEKMVRLPVKLWLSALEVGREDPRRLIHALKVGVALTLVSFLYLLEPLFEGVGRNAMWAVMTVVVVLEFTAGATLCKGVNRGIGTLCAASLAFVIEFMADKSGRACRAVFIGVSVFLVGFLATYLRFVPYIKRNYDYGVVIFLLTFNLITVSSYRVQNVLRLTRDRLTTIAIGCGICLFMSLLVLPKWSGEDLHNSTVYKLEMLARSIEACVNEYFRDQTKDDGKSSKDQIYKGCRAVLDSKSSDESLVSGGFLQVLIYMLMWFCLWIKCEDDDEHSQALFGSWEPRHSRHCYSFPWQQYVKLGAVLRHFGYTAVALHGCLESEIQTPLSVRLLFRDPCSRVAGEVFDELARSIRNRRHCSPNVLSDHLHEALQDLNSAIKSQPRLFLGSKKARPAANELAEDWRPQKNTSSGVALPSAKSDITSLQEWRGKRVESTERKVLRPTLSRIAITSLEFSEALPFAAFASLLVEMVARLELVIEEVEELARAASFKEFSQADEIAIEMGFDDNKPCLNGKDFQSHVVHQAAE</sequence>
<proteinExistence type="inferred from homology"/>
<feature type="region of interest" description="Disordered" evidence="9">
    <location>
        <begin position="422"/>
        <end position="443"/>
    </location>
</feature>
<evidence type="ECO:0000256" key="5">
    <source>
        <dbReference type="ARBA" id="ARBA00022989"/>
    </source>
</evidence>
<evidence type="ECO:0008006" key="13">
    <source>
        <dbReference type="Google" id="ProtNLM"/>
    </source>
</evidence>
<dbReference type="Pfam" id="PF11744">
    <property type="entry name" value="ALMT"/>
    <property type="match status" value="1"/>
</dbReference>
<feature type="transmembrane region" description="Helical" evidence="10">
    <location>
        <begin position="50"/>
        <end position="69"/>
    </location>
</feature>
<feature type="transmembrane region" description="Helical" evidence="10">
    <location>
        <begin position="161"/>
        <end position="179"/>
    </location>
</feature>
<evidence type="ECO:0000256" key="1">
    <source>
        <dbReference type="ARBA" id="ARBA00004141"/>
    </source>
</evidence>
<reference evidence="11 12" key="1">
    <citation type="journal article" date="2019" name="Nat. Plants">
        <title>Genome sequencing of Musa balbisiana reveals subgenome evolution and function divergence in polyploid bananas.</title>
        <authorList>
            <person name="Yao X."/>
        </authorList>
    </citation>
    <scope>NUCLEOTIDE SEQUENCE [LARGE SCALE GENOMIC DNA]</scope>
    <source>
        <strain evidence="12">cv. DH-PKW</strain>
        <tissue evidence="11">Leaves</tissue>
    </source>
</reference>
<evidence type="ECO:0000256" key="10">
    <source>
        <dbReference type="SAM" id="Phobius"/>
    </source>
</evidence>
<keyword evidence="5 10" id="KW-1133">Transmembrane helix</keyword>
<dbReference type="GO" id="GO:0034220">
    <property type="term" value="P:monoatomic ion transmembrane transport"/>
    <property type="evidence" value="ECO:0007669"/>
    <property type="project" value="UniProtKB-KW"/>
</dbReference>
<keyword evidence="7 10" id="KW-0472">Membrane</keyword>
<name>A0A4S8KFD4_MUSBA</name>
<keyword evidence="6" id="KW-0406">Ion transport</keyword>
<evidence type="ECO:0000313" key="11">
    <source>
        <dbReference type="EMBL" id="THU74012.1"/>
    </source>
</evidence>
<feature type="transmembrane region" description="Helical" evidence="10">
    <location>
        <begin position="81"/>
        <end position="99"/>
    </location>
</feature>
<evidence type="ECO:0000256" key="8">
    <source>
        <dbReference type="ARBA" id="ARBA00023303"/>
    </source>
</evidence>
<evidence type="ECO:0000256" key="2">
    <source>
        <dbReference type="ARBA" id="ARBA00007079"/>
    </source>
</evidence>
<evidence type="ECO:0000256" key="6">
    <source>
        <dbReference type="ARBA" id="ARBA00023065"/>
    </source>
</evidence>
<keyword evidence="8" id="KW-0407">Ion channel</keyword>
<feature type="transmembrane region" description="Helical" evidence="10">
    <location>
        <begin position="272"/>
        <end position="292"/>
    </location>
</feature>
<gene>
    <name evidence="11" type="ORF">C4D60_Mb04t28870</name>
</gene>
<dbReference type="GO" id="GO:0015743">
    <property type="term" value="P:malate transport"/>
    <property type="evidence" value="ECO:0007669"/>
    <property type="project" value="InterPro"/>
</dbReference>
<dbReference type="STRING" id="52838.A0A4S8KFD4"/>
<evidence type="ECO:0000256" key="7">
    <source>
        <dbReference type="ARBA" id="ARBA00023136"/>
    </source>
</evidence>
<feature type="transmembrane region" description="Helical" evidence="10">
    <location>
        <begin position="130"/>
        <end position="149"/>
    </location>
</feature>
<evidence type="ECO:0000256" key="9">
    <source>
        <dbReference type="SAM" id="MobiDB-lite"/>
    </source>
</evidence>
<dbReference type="GO" id="GO:0016020">
    <property type="term" value="C:membrane"/>
    <property type="evidence" value="ECO:0007669"/>
    <property type="project" value="UniProtKB-SubCell"/>
</dbReference>
<keyword evidence="4 10" id="KW-0812">Transmembrane</keyword>
<keyword evidence="3" id="KW-0813">Transport</keyword>
<comment type="caution">
    <text evidence="11">The sequence shown here is derived from an EMBL/GenBank/DDBJ whole genome shotgun (WGS) entry which is preliminary data.</text>
</comment>
<keyword evidence="12" id="KW-1185">Reference proteome</keyword>
<dbReference type="Proteomes" id="UP000317650">
    <property type="component" value="Chromosome 4"/>
</dbReference>
<evidence type="ECO:0000256" key="4">
    <source>
        <dbReference type="ARBA" id="ARBA00022692"/>
    </source>
</evidence>
<comment type="subcellular location">
    <subcellularLocation>
        <location evidence="1">Membrane</location>
        <topology evidence="1">Multi-pass membrane protein</topology>
    </subcellularLocation>
</comment>
<protein>
    <recommendedName>
        <fullName evidence="13">Aluminum-activated malate transporter</fullName>
    </recommendedName>
</protein>
<organism evidence="11 12">
    <name type="scientific">Musa balbisiana</name>
    <name type="common">Banana</name>
    <dbReference type="NCBI Taxonomy" id="52838"/>
    <lineage>
        <taxon>Eukaryota</taxon>
        <taxon>Viridiplantae</taxon>
        <taxon>Streptophyta</taxon>
        <taxon>Embryophyta</taxon>
        <taxon>Tracheophyta</taxon>
        <taxon>Spermatophyta</taxon>
        <taxon>Magnoliopsida</taxon>
        <taxon>Liliopsida</taxon>
        <taxon>Zingiberales</taxon>
        <taxon>Musaceae</taxon>
        <taxon>Musa</taxon>
    </lineage>
</organism>
<dbReference type="PANTHER" id="PTHR31086">
    <property type="entry name" value="ALUMINUM-ACTIVATED MALATE TRANSPORTER 10"/>
    <property type="match status" value="1"/>
</dbReference>
<feature type="transmembrane region" description="Helical" evidence="10">
    <location>
        <begin position="191"/>
        <end position="209"/>
    </location>
</feature>
<accession>A0A4S8KFD4</accession>
<evidence type="ECO:0000313" key="12">
    <source>
        <dbReference type="Proteomes" id="UP000317650"/>
    </source>
</evidence>
<dbReference type="EMBL" id="PYDT01000001">
    <property type="protein sequence ID" value="THU74012.1"/>
    <property type="molecule type" value="Genomic_DNA"/>
</dbReference>